<dbReference type="Proteomes" id="UP001319861">
    <property type="component" value="Chromosome"/>
</dbReference>
<gene>
    <name evidence="1" type="ORF">SCMU_27760</name>
</gene>
<protein>
    <submittedName>
        <fullName evidence="1">Uncharacterized protein</fullName>
    </submittedName>
</protein>
<sequence>MSIRRTARTAKATPVVPESVADGCAAVVCPICGDLHHYGAAQLQPVPIRPGQTRTVTCVRARTLAAQRRSLDAMRELVWSGYGSGRFAIKFTHQPKEKA</sequence>
<dbReference type="EMBL" id="AP024525">
    <property type="protein sequence ID" value="BCT76934.1"/>
    <property type="molecule type" value="Genomic_DNA"/>
</dbReference>
<evidence type="ECO:0000313" key="1">
    <source>
        <dbReference type="EMBL" id="BCT76934.1"/>
    </source>
</evidence>
<name>A0ABN6FJF8_SINCY</name>
<organism evidence="1 2">
    <name type="scientific">Sinomonas cyclohexanicum</name>
    <name type="common">Corynebacterium cyclohexanicum</name>
    <dbReference type="NCBI Taxonomy" id="322009"/>
    <lineage>
        <taxon>Bacteria</taxon>
        <taxon>Bacillati</taxon>
        <taxon>Actinomycetota</taxon>
        <taxon>Actinomycetes</taxon>
        <taxon>Micrococcales</taxon>
        <taxon>Micrococcaceae</taxon>
        <taxon>Sinomonas</taxon>
    </lineage>
</organism>
<proteinExistence type="predicted"/>
<reference evidence="1 2" key="1">
    <citation type="journal article" date="2021" name="J. Biosci. Bioeng.">
        <title>Identification and characterization of a chc gene cluster responsible for the aromatization pathway of cyclohexanecarboxylate degradation in Sinomonas cyclohexanicum ATCC 51369.</title>
        <authorList>
            <person name="Yamamoto T."/>
            <person name="Hasegawa Y."/>
            <person name="Lau P.C.K."/>
            <person name="Iwaki H."/>
        </authorList>
    </citation>
    <scope>NUCLEOTIDE SEQUENCE [LARGE SCALE GENOMIC DNA]</scope>
    <source>
        <strain evidence="1 2">ATCC 51369</strain>
    </source>
</reference>
<accession>A0ABN6FJF8</accession>
<evidence type="ECO:0000313" key="2">
    <source>
        <dbReference type="Proteomes" id="UP001319861"/>
    </source>
</evidence>
<keyword evidence="2" id="KW-1185">Reference proteome</keyword>
<dbReference type="RefSeq" id="WP_229229694.1">
    <property type="nucleotide sequence ID" value="NZ_AP024525.1"/>
</dbReference>